<dbReference type="EMBL" id="PDOF01000001">
    <property type="protein sequence ID" value="PYZ97805.1"/>
    <property type="molecule type" value="Genomic_DNA"/>
</dbReference>
<keyword evidence="1" id="KW-0472">Membrane</keyword>
<evidence type="ECO:0000313" key="3">
    <source>
        <dbReference type="Proteomes" id="UP000248066"/>
    </source>
</evidence>
<keyword evidence="1" id="KW-1133">Transmembrane helix</keyword>
<feature type="transmembrane region" description="Helical" evidence="1">
    <location>
        <begin position="179"/>
        <end position="200"/>
    </location>
</feature>
<comment type="caution">
    <text evidence="2">The sequence shown here is derived from an EMBL/GenBank/DDBJ whole genome shotgun (WGS) entry which is preliminary data.</text>
</comment>
<evidence type="ECO:0000256" key="1">
    <source>
        <dbReference type="SAM" id="Phobius"/>
    </source>
</evidence>
<evidence type="ECO:0000313" key="2">
    <source>
        <dbReference type="EMBL" id="PYZ97805.1"/>
    </source>
</evidence>
<dbReference type="OrthoDB" id="9849890at2"/>
<sequence length="208" mass="23672">MEQIFWNVIGLVCLGLFLYERTFAWKTRGVFTKGEPVTLVSQTGSLLVFSSYLFESFFFLATTVIVTSIIIVVSGYYRKVIQVKNGPVRETLDTIDDLIREGYLPFDDSEKENEGKKVTFTHSASNSKLTVRFSKSVLNDNFSQNALLQFTKNKTAYDYKAAEEEFLLKMREQRGERTFYRQSATCMLLVLGFSAIAFFITGPFNIGG</sequence>
<feature type="transmembrane region" description="Helical" evidence="1">
    <location>
        <begin position="57"/>
        <end position="77"/>
    </location>
</feature>
<dbReference type="RefSeq" id="WP_110517258.1">
    <property type="nucleotide sequence ID" value="NZ_PDOF01000001.1"/>
</dbReference>
<gene>
    <name evidence="2" type="ORF">CR205_04210</name>
</gene>
<reference evidence="2 3" key="1">
    <citation type="submission" date="2017-10" db="EMBL/GenBank/DDBJ databases">
        <title>Bacillus sp. nov., a halophilic bacterium isolated from a Yangshapao Lake.</title>
        <authorList>
            <person name="Wang H."/>
        </authorList>
    </citation>
    <scope>NUCLEOTIDE SEQUENCE [LARGE SCALE GENOMIC DNA]</scope>
    <source>
        <strain evidence="2 3">YSP-3</strain>
    </source>
</reference>
<keyword evidence="1" id="KW-0812">Transmembrane</keyword>
<protein>
    <submittedName>
        <fullName evidence="2">Uncharacterized protein</fullName>
    </submittedName>
</protein>
<name>A0A2W0HJX1_9BACI</name>
<dbReference type="AlphaFoldDB" id="A0A2W0HJX1"/>
<organism evidence="2 3">
    <name type="scientific">Alteribacter lacisalsi</name>
    <dbReference type="NCBI Taxonomy" id="2045244"/>
    <lineage>
        <taxon>Bacteria</taxon>
        <taxon>Bacillati</taxon>
        <taxon>Bacillota</taxon>
        <taxon>Bacilli</taxon>
        <taxon>Bacillales</taxon>
        <taxon>Bacillaceae</taxon>
        <taxon>Alteribacter</taxon>
    </lineage>
</organism>
<accession>A0A2W0HJX1</accession>
<proteinExistence type="predicted"/>
<keyword evidence="3" id="KW-1185">Reference proteome</keyword>
<dbReference type="Proteomes" id="UP000248066">
    <property type="component" value="Unassembled WGS sequence"/>
</dbReference>